<evidence type="ECO:0000313" key="3">
    <source>
        <dbReference type="Proteomes" id="UP000035661"/>
    </source>
</evidence>
<keyword evidence="2" id="KW-0808">Transferase</keyword>
<dbReference type="InterPro" id="IPR016181">
    <property type="entry name" value="Acyl_CoA_acyltransferase"/>
</dbReference>
<keyword evidence="3" id="KW-1185">Reference proteome</keyword>
<evidence type="ECO:0000259" key="1">
    <source>
        <dbReference type="PROSITE" id="PS51186"/>
    </source>
</evidence>
<feature type="domain" description="N-acetyltransferase" evidence="1">
    <location>
        <begin position="1"/>
        <end position="152"/>
    </location>
</feature>
<reference evidence="2 3" key="1">
    <citation type="journal article" date="2015" name="Genome Biol. Evol.">
        <title>Found and Lost: The Fates of Horizontally Acquired Genes in Arthropod-Symbiotic Spiroplasma.</title>
        <authorList>
            <person name="Lo W.S."/>
            <person name="Gasparich G.E."/>
            <person name="Kuo C.H."/>
        </authorList>
    </citation>
    <scope>NUCLEOTIDE SEQUENCE [LARGE SCALE GENOMIC DNA]</scope>
    <source>
        <strain evidence="3">TDA-040725-5</strain>
    </source>
</reference>
<dbReference type="RefSeq" id="WP_047791404.1">
    <property type="nucleotide sequence ID" value="NZ_CP011856.1"/>
</dbReference>
<name>A0A0H3XI86_9MOLU</name>
<dbReference type="GO" id="GO:0016747">
    <property type="term" value="F:acyltransferase activity, transferring groups other than amino-acyl groups"/>
    <property type="evidence" value="ECO:0007669"/>
    <property type="project" value="InterPro"/>
</dbReference>
<dbReference type="PATRIC" id="fig|743698.3.peg.599"/>
<dbReference type="STRING" id="315358.SERIO_v1c05990"/>
<dbReference type="Pfam" id="PF13673">
    <property type="entry name" value="Acetyltransf_10"/>
    <property type="match status" value="1"/>
</dbReference>
<dbReference type="InterPro" id="IPR000182">
    <property type="entry name" value="GNAT_dom"/>
</dbReference>
<reference evidence="3" key="2">
    <citation type="submission" date="2015-06" db="EMBL/GenBank/DDBJ databases">
        <title>Complete genome sequence of Spiroplasma eriocheiris TDA-040725-5 (DSM 21848).</title>
        <authorList>
            <person name="Lo W.-S."/>
            <person name="Kuo C.-H."/>
        </authorList>
    </citation>
    <scope>NUCLEOTIDE SEQUENCE [LARGE SCALE GENOMIC DNA]</scope>
    <source>
        <strain evidence="3">TDA-040725-5</strain>
    </source>
</reference>
<dbReference type="EMBL" id="CP011856">
    <property type="protein sequence ID" value="AKM54170.1"/>
    <property type="molecule type" value="Genomic_DNA"/>
</dbReference>
<accession>A0A0H3XI86</accession>
<dbReference type="KEGG" id="seri:SERIO_v1c05990"/>
<proteinExistence type="predicted"/>
<gene>
    <name evidence="2" type="ORF">SERIO_v1c05990</name>
</gene>
<sequence length="152" mass="18398">MIRPATIADRQEIINLITDSWTHIDHQDYKIKELELIKDYFLHQNFDEVLEQQQCYLIIIENKLLAFGAYDKITNQITHLYVHHQYLNWHFAKKLLALLEQAAFAAGFFEISVNAYLTSVAFFQNNNYHAIKRHYYEWNNRKIITFFMKKYF</sequence>
<dbReference type="AlphaFoldDB" id="A0A0H3XI86"/>
<evidence type="ECO:0000313" key="2">
    <source>
        <dbReference type="EMBL" id="AKM54170.1"/>
    </source>
</evidence>
<protein>
    <submittedName>
        <fullName evidence="2">Acetyltransferase</fullName>
    </submittedName>
</protein>
<dbReference type="Gene3D" id="3.40.630.30">
    <property type="match status" value="1"/>
</dbReference>
<organism evidence="2 3">
    <name type="scientific">Spiroplasma eriocheiris</name>
    <dbReference type="NCBI Taxonomy" id="315358"/>
    <lineage>
        <taxon>Bacteria</taxon>
        <taxon>Bacillati</taxon>
        <taxon>Mycoplasmatota</taxon>
        <taxon>Mollicutes</taxon>
        <taxon>Entomoplasmatales</taxon>
        <taxon>Spiroplasmataceae</taxon>
        <taxon>Spiroplasma</taxon>
    </lineage>
</organism>
<dbReference type="Proteomes" id="UP000035661">
    <property type="component" value="Chromosome"/>
</dbReference>
<dbReference type="SUPFAM" id="SSF55729">
    <property type="entry name" value="Acyl-CoA N-acyltransferases (Nat)"/>
    <property type="match status" value="1"/>
</dbReference>
<dbReference type="CDD" id="cd04301">
    <property type="entry name" value="NAT_SF"/>
    <property type="match status" value="1"/>
</dbReference>
<dbReference type="PROSITE" id="PS51186">
    <property type="entry name" value="GNAT"/>
    <property type="match status" value="1"/>
</dbReference>